<dbReference type="Gene3D" id="3.60.40.10">
    <property type="entry name" value="PPM-type phosphatase domain"/>
    <property type="match status" value="1"/>
</dbReference>
<gene>
    <name evidence="8" type="ORF">CTEN210_09582</name>
</gene>
<feature type="compositionally biased region" description="Acidic residues" evidence="6">
    <location>
        <begin position="174"/>
        <end position="189"/>
    </location>
</feature>
<evidence type="ECO:0000256" key="4">
    <source>
        <dbReference type="ARBA" id="ARBA00022912"/>
    </source>
</evidence>
<protein>
    <recommendedName>
        <fullName evidence="7">PPM-type phosphatase domain-containing protein</fullName>
    </recommendedName>
</protein>
<sequence length="563" mass="63400">MWRFLRCNSLVKQEYLSMKNWTVAALVFFATSEGYGSLIYEPNLNAVALGSESKKRREYWNTRLFHTSSNIASCEPSSSKTEAKIEINSKAEKGKDEQSHIADSVEENPEVTFRQRRLSINNTRFFRRHKKKTMDENEAASIKEKGKSNKEEIQNNIKLEEWKKSSVHIKFSAEFEENEETNENSEEEGTTYKPQSTAEPPFSSQHVGTYSCHGIEPHPQIVFEAPEADTEVTALFKKMFGGDLSSTTSRAKVITISKKKINQDRAHICAYKLPKNKLHSGEESETTYNENLPSALFGVYDGHGEKGELLASYTMNALFEKLHVHPNFHGLHDSIEQDIEKAFHEVCTEIDKEVKENVLLAPYSSGSTACVVLLQGNKLWNANIGDSRAVIGRRHAVGGDESKSNSIEAFDLSKDQNVHIESERNRIINSGGYITLPKDPNLPARIWLDVNCSQVGLAMSRSIGDHALKHVGVIAEPVVETYDIDSQDEFIIIASDGVWEFVSSQEAVEIISECFDQGMNASEACKELIRIAMRKWKEHEGAYRDDITAIVVQLDGLLKEIKE</sequence>
<evidence type="ECO:0000259" key="7">
    <source>
        <dbReference type="PROSITE" id="PS51746"/>
    </source>
</evidence>
<feature type="region of interest" description="Disordered" evidence="6">
    <location>
        <begin position="88"/>
        <end position="110"/>
    </location>
</feature>
<dbReference type="GO" id="GO:0046872">
    <property type="term" value="F:metal ion binding"/>
    <property type="evidence" value="ECO:0007669"/>
    <property type="project" value="UniProtKB-KW"/>
</dbReference>
<dbReference type="AlphaFoldDB" id="A0AAD3CXS8"/>
<feature type="compositionally biased region" description="Basic and acidic residues" evidence="6">
    <location>
        <begin position="141"/>
        <end position="152"/>
    </location>
</feature>
<evidence type="ECO:0000256" key="6">
    <source>
        <dbReference type="SAM" id="MobiDB-lite"/>
    </source>
</evidence>
<dbReference type="Proteomes" id="UP001054902">
    <property type="component" value="Unassembled WGS sequence"/>
</dbReference>
<evidence type="ECO:0000256" key="2">
    <source>
        <dbReference type="ARBA" id="ARBA00022723"/>
    </source>
</evidence>
<dbReference type="EMBL" id="BLLK01000046">
    <property type="protein sequence ID" value="GFH53106.1"/>
    <property type="molecule type" value="Genomic_DNA"/>
</dbReference>
<feature type="domain" description="PPM-type phosphatase" evidence="7">
    <location>
        <begin position="267"/>
        <end position="554"/>
    </location>
</feature>
<dbReference type="InterPro" id="IPR001932">
    <property type="entry name" value="PPM-type_phosphatase-like_dom"/>
</dbReference>
<comment type="caution">
    <text evidence="8">The sequence shown here is derived from an EMBL/GenBank/DDBJ whole genome shotgun (WGS) entry which is preliminary data.</text>
</comment>
<reference evidence="8 9" key="1">
    <citation type="journal article" date="2021" name="Sci. Rep.">
        <title>The genome of the diatom Chaetoceros tenuissimus carries an ancient integrated fragment of an extant virus.</title>
        <authorList>
            <person name="Hongo Y."/>
            <person name="Kimura K."/>
            <person name="Takaki Y."/>
            <person name="Yoshida Y."/>
            <person name="Baba S."/>
            <person name="Kobayashi G."/>
            <person name="Nagasaki K."/>
            <person name="Hano T."/>
            <person name="Tomaru Y."/>
        </authorList>
    </citation>
    <scope>NUCLEOTIDE SEQUENCE [LARGE SCALE GENOMIC DNA]</scope>
    <source>
        <strain evidence="8 9">NIES-3715</strain>
    </source>
</reference>
<evidence type="ECO:0000313" key="8">
    <source>
        <dbReference type="EMBL" id="GFH53106.1"/>
    </source>
</evidence>
<dbReference type="InterPro" id="IPR036457">
    <property type="entry name" value="PPM-type-like_dom_sf"/>
</dbReference>
<dbReference type="CDD" id="cd00143">
    <property type="entry name" value="PP2Cc"/>
    <property type="match status" value="1"/>
</dbReference>
<keyword evidence="2" id="KW-0479">Metal-binding</keyword>
<dbReference type="GO" id="GO:0016020">
    <property type="term" value="C:membrane"/>
    <property type="evidence" value="ECO:0007669"/>
    <property type="project" value="UniProtKB-SubCell"/>
</dbReference>
<dbReference type="InterPro" id="IPR015655">
    <property type="entry name" value="PP2C"/>
</dbReference>
<comment type="subcellular location">
    <subcellularLocation>
        <location evidence="1">Membrane</location>
        <topology evidence="1">Peripheral membrane protein</topology>
    </subcellularLocation>
</comment>
<keyword evidence="3 5" id="KW-0378">Hydrolase</keyword>
<dbReference type="Pfam" id="PF00481">
    <property type="entry name" value="PP2C"/>
    <property type="match status" value="1"/>
</dbReference>
<name>A0AAD3CXS8_9STRA</name>
<accession>A0AAD3CXS8</accession>
<feature type="compositionally biased region" description="Basic and acidic residues" evidence="6">
    <location>
        <begin position="88"/>
        <end position="100"/>
    </location>
</feature>
<dbReference type="SUPFAM" id="SSF81606">
    <property type="entry name" value="PP2C-like"/>
    <property type="match status" value="1"/>
</dbReference>
<keyword evidence="4 5" id="KW-0904">Protein phosphatase</keyword>
<feature type="compositionally biased region" description="Polar residues" evidence="6">
    <location>
        <begin position="192"/>
        <end position="207"/>
    </location>
</feature>
<organism evidence="8 9">
    <name type="scientific">Chaetoceros tenuissimus</name>
    <dbReference type="NCBI Taxonomy" id="426638"/>
    <lineage>
        <taxon>Eukaryota</taxon>
        <taxon>Sar</taxon>
        <taxon>Stramenopiles</taxon>
        <taxon>Ochrophyta</taxon>
        <taxon>Bacillariophyta</taxon>
        <taxon>Coscinodiscophyceae</taxon>
        <taxon>Chaetocerotophycidae</taxon>
        <taxon>Chaetocerotales</taxon>
        <taxon>Chaetocerotaceae</taxon>
        <taxon>Chaetoceros</taxon>
    </lineage>
</organism>
<evidence type="ECO:0000313" key="9">
    <source>
        <dbReference type="Proteomes" id="UP001054902"/>
    </source>
</evidence>
<dbReference type="GO" id="GO:0004722">
    <property type="term" value="F:protein serine/threonine phosphatase activity"/>
    <property type="evidence" value="ECO:0007669"/>
    <property type="project" value="InterPro"/>
</dbReference>
<evidence type="ECO:0000256" key="1">
    <source>
        <dbReference type="ARBA" id="ARBA00004170"/>
    </source>
</evidence>
<evidence type="ECO:0000256" key="3">
    <source>
        <dbReference type="ARBA" id="ARBA00022801"/>
    </source>
</evidence>
<dbReference type="SMART" id="SM00332">
    <property type="entry name" value="PP2Cc"/>
    <property type="match status" value="1"/>
</dbReference>
<comment type="similarity">
    <text evidence="5">Belongs to the PP2C family.</text>
</comment>
<dbReference type="InterPro" id="IPR000222">
    <property type="entry name" value="PP2C_BS"/>
</dbReference>
<evidence type="ECO:0000256" key="5">
    <source>
        <dbReference type="RuleBase" id="RU003465"/>
    </source>
</evidence>
<dbReference type="PANTHER" id="PTHR47992">
    <property type="entry name" value="PROTEIN PHOSPHATASE"/>
    <property type="match status" value="1"/>
</dbReference>
<dbReference type="PROSITE" id="PS51746">
    <property type="entry name" value="PPM_2"/>
    <property type="match status" value="1"/>
</dbReference>
<proteinExistence type="inferred from homology"/>
<feature type="region of interest" description="Disordered" evidence="6">
    <location>
        <begin position="174"/>
        <end position="207"/>
    </location>
</feature>
<dbReference type="PROSITE" id="PS01032">
    <property type="entry name" value="PPM_1"/>
    <property type="match status" value="1"/>
</dbReference>
<feature type="region of interest" description="Disordered" evidence="6">
    <location>
        <begin position="131"/>
        <end position="152"/>
    </location>
</feature>
<keyword evidence="9" id="KW-1185">Reference proteome</keyword>